<dbReference type="InterPro" id="IPR025254">
    <property type="entry name" value="CCDC113/CCDC96_CC"/>
</dbReference>
<dbReference type="Pfam" id="PF13870">
    <property type="entry name" value="CCDC113_CCDC96_CC"/>
    <property type="match status" value="1"/>
</dbReference>
<evidence type="ECO:0000256" key="3">
    <source>
        <dbReference type="ARBA" id="ARBA00023054"/>
    </source>
</evidence>
<dbReference type="RefSeq" id="XP_068347013.1">
    <property type="nucleotide sequence ID" value="XM_068490678.1"/>
</dbReference>
<dbReference type="GO" id="GO:0036064">
    <property type="term" value="C:ciliary basal body"/>
    <property type="evidence" value="ECO:0007669"/>
    <property type="project" value="TreeGrafter"/>
</dbReference>
<feature type="compositionally biased region" description="Polar residues" evidence="8">
    <location>
        <begin position="1"/>
        <end position="14"/>
    </location>
</feature>
<feature type="domain" description="CCDC113/CCDC96 coiled-coil" evidence="9">
    <location>
        <begin position="177"/>
        <end position="350"/>
    </location>
</feature>
<keyword evidence="2" id="KW-0970">Cilium biogenesis/degradation</keyword>
<gene>
    <name evidence="10" type="ORF">TRFO_02417</name>
</gene>
<evidence type="ECO:0000313" key="11">
    <source>
        <dbReference type="Proteomes" id="UP000179807"/>
    </source>
</evidence>
<protein>
    <recommendedName>
        <fullName evidence="6">Cilia- and flagella-associated protein 263</fullName>
    </recommendedName>
</protein>
<feature type="region of interest" description="Disordered" evidence="8">
    <location>
        <begin position="67"/>
        <end position="89"/>
    </location>
</feature>
<evidence type="ECO:0000313" key="10">
    <source>
        <dbReference type="EMBL" id="OHS93876.1"/>
    </source>
</evidence>
<feature type="coiled-coil region" evidence="7">
    <location>
        <begin position="219"/>
        <end position="302"/>
    </location>
</feature>
<evidence type="ECO:0000256" key="6">
    <source>
        <dbReference type="ARBA" id="ARBA00044798"/>
    </source>
</evidence>
<dbReference type="EMBL" id="MLAK01001370">
    <property type="protein sequence ID" value="OHS93876.1"/>
    <property type="molecule type" value="Genomic_DNA"/>
</dbReference>
<keyword evidence="3 7" id="KW-0175">Coiled coil</keyword>
<keyword evidence="4" id="KW-0966">Cell projection</keyword>
<feature type="compositionally biased region" description="Low complexity" evidence="8">
    <location>
        <begin position="15"/>
        <end position="25"/>
    </location>
</feature>
<evidence type="ECO:0000259" key="9">
    <source>
        <dbReference type="Pfam" id="PF13870"/>
    </source>
</evidence>
<dbReference type="GO" id="GO:0005930">
    <property type="term" value="C:axoneme"/>
    <property type="evidence" value="ECO:0007669"/>
    <property type="project" value="TreeGrafter"/>
</dbReference>
<organism evidence="10 11">
    <name type="scientific">Tritrichomonas foetus</name>
    <dbReference type="NCBI Taxonomy" id="1144522"/>
    <lineage>
        <taxon>Eukaryota</taxon>
        <taxon>Metamonada</taxon>
        <taxon>Parabasalia</taxon>
        <taxon>Tritrichomonadida</taxon>
        <taxon>Tritrichomonadidae</taxon>
        <taxon>Tritrichomonas</taxon>
    </lineage>
</organism>
<evidence type="ECO:0000256" key="2">
    <source>
        <dbReference type="ARBA" id="ARBA00022794"/>
    </source>
</evidence>
<evidence type="ECO:0000256" key="8">
    <source>
        <dbReference type="SAM" id="MobiDB-lite"/>
    </source>
</evidence>
<keyword evidence="11" id="KW-1185">Reference proteome</keyword>
<reference evidence="10" key="1">
    <citation type="submission" date="2016-10" db="EMBL/GenBank/DDBJ databases">
        <authorList>
            <person name="Benchimol M."/>
            <person name="Almeida L.G."/>
            <person name="Vasconcelos A.T."/>
            <person name="Perreira-Neves A."/>
            <person name="Rosa I.A."/>
            <person name="Tasca T."/>
            <person name="Bogo M.R."/>
            <person name="de Souza W."/>
        </authorList>
    </citation>
    <scope>NUCLEOTIDE SEQUENCE [LARGE SCALE GENOMIC DNA]</scope>
    <source>
        <strain evidence="10">K</strain>
    </source>
</reference>
<dbReference type="AlphaFoldDB" id="A0A1J4J9G8"/>
<feature type="region of interest" description="Disordered" evidence="8">
    <location>
        <begin position="1"/>
        <end position="34"/>
    </location>
</feature>
<dbReference type="Proteomes" id="UP000179807">
    <property type="component" value="Unassembled WGS sequence"/>
</dbReference>
<dbReference type="GeneID" id="94825382"/>
<dbReference type="PANTHER" id="PTHR15654">
    <property type="entry name" value="COILED-COIL DOMAIN-CONTAINING PROTEIN 113-RELATED"/>
    <property type="match status" value="1"/>
</dbReference>
<comment type="caution">
    <text evidence="10">The sequence shown here is derived from an EMBL/GenBank/DDBJ whole genome shotgun (WGS) entry which is preliminary data.</text>
</comment>
<comment type="similarity">
    <text evidence="5">Belongs to the CFAP263 family.</text>
</comment>
<dbReference type="VEuPathDB" id="TrichDB:TRFO_02417"/>
<sequence length="363" mass="42459">MSSVVSSSQFGTYASSHESSTISGSTDRDDFTPTQENLENMLRRIELMKRENALFLEYAKRKNKDLFPQGTMVDNGPRGRNRFRKHGKIPQFPTNRKLEMATQVIEAIEADIKNEERHSSNQIAEIRARHVQIGIREKEIDKEMTGFQREILEEGRDERSGHIIGEKLLKWYDDTTKQKDTKIGKLRLKRDSMKSQIARTRARLQQKIELGEKLQQVDYDQLKIDHEGYQTEINKLSQDLAYLQKISSSVVSRLNSARNLLAEEEKQCKIMESGIEQKQKAIQKYAREAEQVEEDHRKLKVSNEDIVSKKSEYRVPDVADYIEKKAQLYELSKVIKNWERKVQLAEMNVKRLKKELEEMETPR</sequence>
<evidence type="ECO:0000256" key="1">
    <source>
        <dbReference type="ARBA" id="ARBA00004138"/>
    </source>
</evidence>
<dbReference type="OrthoDB" id="10259713at2759"/>
<evidence type="ECO:0000256" key="4">
    <source>
        <dbReference type="ARBA" id="ARBA00023273"/>
    </source>
</evidence>
<dbReference type="InterPro" id="IPR051885">
    <property type="entry name" value="CC_CF"/>
</dbReference>
<dbReference type="GO" id="GO:0060271">
    <property type="term" value="P:cilium assembly"/>
    <property type="evidence" value="ECO:0007669"/>
    <property type="project" value="TreeGrafter"/>
</dbReference>
<comment type="subcellular location">
    <subcellularLocation>
        <location evidence="1">Cell projection</location>
        <location evidence="1">Cilium</location>
    </subcellularLocation>
</comment>
<feature type="coiled-coil region" evidence="7">
    <location>
        <begin position="335"/>
        <end position="362"/>
    </location>
</feature>
<evidence type="ECO:0000256" key="5">
    <source>
        <dbReference type="ARBA" id="ARBA00044506"/>
    </source>
</evidence>
<evidence type="ECO:0000256" key="7">
    <source>
        <dbReference type="SAM" id="Coils"/>
    </source>
</evidence>
<accession>A0A1J4J9G8</accession>
<name>A0A1J4J9G8_9EUKA</name>
<dbReference type="PANTHER" id="PTHR15654:SF2">
    <property type="entry name" value="COILED-COIL DOMAIN-CONTAINING PROTEIN 113"/>
    <property type="match status" value="1"/>
</dbReference>
<feature type="compositionally biased region" description="Basic residues" evidence="8">
    <location>
        <begin position="79"/>
        <end position="88"/>
    </location>
</feature>
<proteinExistence type="inferred from homology"/>